<accession>A0A9D1K326</accession>
<evidence type="ECO:0000256" key="1">
    <source>
        <dbReference type="SAM" id="Phobius"/>
    </source>
</evidence>
<evidence type="ECO:0000313" key="2">
    <source>
        <dbReference type="EMBL" id="HIS82282.1"/>
    </source>
</evidence>
<reference evidence="2" key="2">
    <citation type="journal article" date="2021" name="PeerJ">
        <title>Extensive microbial diversity within the chicken gut microbiome revealed by metagenomics and culture.</title>
        <authorList>
            <person name="Gilroy R."/>
            <person name="Ravi A."/>
            <person name="Getino M."/>
            <person name="Pursley I."/>
            <person name="Horton D.L."/>
            <person name="Alikhan N.F."/>
            <person name="Baker D."/>
            <person name="Gharbi K."/>
            <person name="Hall N."/>
            <person name="Watson M."/>
            <person name="Adriaenssens E.M."/>
            <person name="Foster-Nyarko E."/>
            <person name="Jarju S."/>
            <person name="Secka A."/>
            <person name="Antonio M."/>
            <person name="Oren A."/>
            <person name="Chaudhuri R.R."/>
            <person name="La Ragione R."/>
            <person name="Hildebrand F."/>
            <person name="Pallen M.J."/>
        </authorList>
    </citation>
    <scope>NUCLEOTIDE SEQUENCE</scope>
    <source>
        <strain evidence="2">CHK152-2994</strain>
    </source>
</reference>
<keyword evidence="1" id="KW-1133">Transmembrane helix</keyword>
<keyword evidence="1" id="KW-0472">Membrane</keyword>
<dbReference type="Proteomes" id="UP000824139">
    <property type="component" value="Unassembled WGS sequence"/>
</dbReference>
<feature type="transmembrane region" description="Helical" evidence="1">
    <location>
        <begin position="6"/>
        <end position="24"/>
    </location>
</feature>
<keyword evidence="1" id="KW-0812">Transmembrane</keyword>
<sequence>MFLFIATIFIAELIIALTLITYILKADKAVQDLRKEIIFRKPQIKAGLLGVREGIHIVREKQGLLFEIVKQKRNQYLISLAKMILVYLLLFIIKGKCKKAASICQGILLVKDVWDSVSA</sequence>
<dbReference type="EMBL" id="DVJO01000036">
    <property type="protein sequence ID" value="HIS82282.1"/>
    <property type="molecule type" value="Genomic_DNA"/>
</dbReference>
<evidence type="ECO:0000313" key="3">
    <source>
        <dbReference type="Proteomes" id="UP000824139"/>
    </source>
</evidence>
<proteinExistence type="predicted"/>
<organism evidence="2 3">
    <name type="scientific">Candidatus Scatenecus faecavium</name>
    <dbReference type="NCBI Taxonomy" id="2840915"/>
    <lineage>
        <taxon>Bacteria</taxon>
        <taxon>Candidatus Scatenecus</taxon>
    </lineage>
</organism>
<feature type="transmembrane region" description="Helical" evidence="1">
    <location>
        <begin position="76"/>
        <end position="93"/>
    </location>
</feature>
<comment type="caution">
    <text evidence="2">The sequence shown here is derived from an EMBL/GenBank/DDBJ whole genome shotgun (WGS) entry which is preliminary data.</text>
</comment>
<protein>
    <submittedName>
        <fullName evidence="2">Uncharacterized protein</fullName>
    </submittedName>
</protein>
<gene>
    <name evidence="2" type="ORF">IAD41_01580</name>
</gene>
<reference evidence="2" key="1">
    <citation type="submission" date="2020-10" db="EMBL/GenBank/DDBJ databases">
        <authorList>
            <person name="Gilroy R."/>
        </authorList>
    </citation>
    <scope>NUCLEOTIDE SEQUENCE</scope>
    <source>
        <strain evidence="2">CHK152-2994</strain>
    </source>
</reference>
<name>A0A9D1K326_9BACT</name>
<dbReference type="AlphaFoldDB" id="A0A9D1K326"/>